<evidence type="ECO:0000313" key="3">
    <source>
        <dbReference type="Proteomes" id="UP001243420"/>
    </source>
</evidence>
<evidence type="ECO:0000256" key="1">
    <source>
        <dbReference type="SAM" id="Phobius"/>
    </source>
</evidence>
<feature type="transmembrane region" description="Helical" evidence="1">
    <location>
        <begin position="95"/>
        <end position="117"/>
    </location>
</feature>
<evidence type="ECO:0000313" key="2">
    <source>
        <dbReference type="EMBL" id="WGH77698.1"/>
    </source>
</evidence>
<reference evidence="2 3" key="1">
    <citation type="submission" date="2023-04" db="EMBL/GenBank/DDBJ databases">
        <title>Jannaschia ovalis sp. nov., a marine bacterium isolated from sea tidal flat.</title>
        <authorList>
            <person name="Kwon D.Y."/>
            <person name="Kim J.-J."/>
        </authorList>
    </citation>
    <scope>NUCLEOTIDE SEQUENCE [LARGE SCALE GENOMIC DNA]</scope>
    <source>
        <strain evidence="2 3">GRR-S6-38</strain>
    </source>
</reference>
<dbReference type="Proteomes" id="UP001243420">
    <property type="component" value="Chromosome"/>
</dbReference>
<name>A0ABY8LBY2_9RHOB</name>
<keyword evidence="1" id="KW-1133">Transmembrane helix</keyword>
<feature type="transmembrane region" description="Helical" evidence="1">
    <location>
        <begin position="55"/>
        <end position="75"/>
    </location>
</feature>
<keyword evidence="3" id="KW-1185">Reference proteome</keyword>
<dbReference type="Pfam" id="PF04403">
    <property type="entry name" value="PqiA"/>
    <property type="match status" value="1"/>
</dbReference>
<dbReference type="InterPro" id="IPR007498">
    <property type="entry name" value="PqiA-like"/>
</dbReference>
<proteinExistence type="predicted"/>
<sequence>MAAAPAADTRLDELVCCPVCDALHELGEVPADTRMRCVRCGTVIAVDRPEAIRRIVVLAATALVLMTIVVFYPFLELRTGMFVSRASVFDTVMSFAQGIMAPLSIAVAIFVIVLPVARLGLLIWALGPLSVEREPWPGAAFALRWAETLKPWAMAEIFMVGVAVALVKLADLATLSMGPAFWSFTAIVVITAIKDTQMSKHSIWSALDRARKS</sequence>
<protein>
    <submittedName>
        <fullName evidence="2">Paraquat-inducible protein A</fullName>
    </submittedName>
</protein>
<keyword evidence="1" id="KW-0472">Membrane</keyword>
<gene>
    <name evidence="2" type="ORF">P8627_11710</name>
</gene>
<accession>A0ABY8LBY2</accession>
<organism evidence="2 3">
    <name type="scientific">Jannaschia ovalis</name>
    <dbReference type="NCBI Taxonomy" id="3038773"/>
    <lineage>
        <taxon>Bacteria</taxon>
        <taxon>Pseudomonadati</taxon>
        <taxon>Pseudomonadota</taxon>
        <taxon>Alphaproteobacteria</taxon>
        <taxon>Rhodobacterales</taxon>
        <taxon>Roseobacteraceae</taxon>
        <taxon>Jannaschia</taxon>
    </lineage>
</organism>
<dbReference type="RefSeq" id="WP_279964290.1">
    <property type="nucleotide sequence ID" value="NZ_CP122537.1"/>
</dbReference>
<dbReference type="EMBL" id="CP122537">
    <property type="protein sequence ID" value="WGH77698.1"/>
    <property type="molecule type" value="Genomic_DNA"/>
</dbReference>
<keyword evidence="1" id="KW-0812">Transmembrane</keyword>